<feature type="transmembrane region" description="Helical" evidence="13">
    <location>
        <begin position="38"/>
        <end position="55"/>
    </location>
</feature>
<feature type="transmembrane region" description="Helical" evidence="13">
    <location>
        <begin position="276"/>
        <end position="300"/>
    </location>
</feature>
<dbReference type="Pfam" id="PF12860">
    <property type="entry name" value="PAS_7"/>
    <property type="match status" value="1"/>
</dbReference>
<dbReference type="GO" id="GO:0000155">
    <property type="term" value="F:phosphorelay sensor kinase activity"/>
    <property type="evidence" value="ECO:0007669"/>
    <property type="project" value="InterPro"/>
</dbReference>
<dbReference type="SMART" id="SM00448">
    <property type="entry name" value="REC"/>
    <property type="match status" value="1"/>
</dbReference>
<dbReference type="Gene3D" id="1.20.1730.10">
    <property type="entry name" value="Sodium/glucose cotransporter"/>
    <property type="match status" value="1"/>
</dbReference>
<feature type="transmembrane region" description="Helical" evidence="13">
    <location>
        <begin position="185"/>
        <end position="212"/>
    </location>
</feature>
<feature type="transmembrane region" description="Helical" evidence="13">
    <location>
        <begin position="472"/>
        <end position="492"/>
    </location>
</feature>
<dbReference type="Proteomes" id="UP000307702">
    <property type="component" value="Unassembled WGS sequence"/>
</dbReference>
<dbReference type="InterPro" id="IPR035965">
    <property type="entry name" value="PAS-like_dom_sf"/>
</dbReference>
<keyword evidence="6" id="KW-0808">Transferase</keyword>
<dbReference type="InterPro" id="IPR003594">
    <property type="entry name" value="HATPase_dom"/>
</dbReference>
<name>A0A8H2PMU2_9GAMM</name>
<dbReference type="Pfam" id="PF02518">
    <property type="entry name" value="HATPase_c"/>
    <property type="match status" value="1"/>
</dbReference>
<dbReference type="SUPFAM" id="SSF47384">
    <property type="entry name" value="Homodimeric domain of signal transducing histidine kinase"/>
    <property type="match status" value="1"/>
</dbReference>
<evidence type="ECO:0000256" key="11">
    <source>
        <dbReference type="PROSITE-ProRule" id="PRU00169"/>
    </source>
</evidence>
<dbReference type="InterPro" id="IPR001789">
    <property type="entry name" value="Sig_transdc_resp-reg_receiver"/>
</dbReference>
<dbReference type="InterPro" id="IPR036890">
    <property type="entry name" value="HATPase_C_sf"/>
</dbReference>
<evidence type="ECO:0000256" key="4">
    <source>
        <dbReference type="ARBA" id="ARBA00012438"/>
    </source>
</evidence>
<evidence type="ECO:0000256" key="8">
    <source>
        <dbReference type="ARBA" id="ARBA00022777"/>
    </source>
</evidence>
<dbReference type="Pfam" id="PF00512">
    <property type="entry name" value="HisKA"/>
    <property type="match status" value="1"/>
</dbReference>
<keyword evidence="10 13" id="KW-0472">Membrane</keyword>
<dbReference type="PROSITE" id="PS50110">
    <property type="entry name" value="RESPONSE_REGULATORY"/>
    <property type="match status" value="1"/>
</dbReference>
<evidence type="ECO:0000259" key="15">
    <source>
        <dbReference type="PROSITE" id="PS50110"/>
    </source>
</evidence>
<feature type="transmembrane region" description="Helical" evidence="13">
    <location>
        <begin position="409"/>
        <end position="427"/>
    </location>
</feature>
<feature type="transmembrane region" description="Helical" evidence="13">
    <location>
        <begin position="6"/>
        <end position="26"/>
    </location>
</feature>
<dbReference type="InterPro" id="IPR004358">
    <property type="entry name" value="Sig_transdc_His_kin-like_C"/>
</dbReference>
<keyword evidence="12" id="KW-0175">Coiled coil</keyword>
<dbReference type="EMBL" id="SZVP01000002">
    <property type="protein sequence ID" value="TMM47014.1"/>
    <property type="molecule type" value="Genomic_DNA"/>
</dbReference>
<feature type="transmembrane region" description="Helical" evidence="13">
    <location>
        <begin position="378"/>
        <end position="397"/>
    </location>
</feature>
<dbReference type="InterPro" id="IPR038377">
    <property type="entry name" value="Na/Glc_symporter_sf"/>
</dbReference>
<dbReference type="GO" id="GO:0005886">
    <property type="term" value="C:plasma membrane"/>
    <property type="evidence" value="ECO:0007669"/>
    <property type="project" value="TreeGrafter"/>
</dbReference>
<organism evidence="16 17">
    <name type="scientific">Colwellia ponticola</name>
    <dbReference type="NCBI Taxonomy" id="2304625"/>
    <lineage>
        <taxon>Bacteria</taxon>
        <taxon>Pseudomonadati</taxon>
        <taxon>Pseudomonadota</taxon>
        <taxon>Gammaproteobacteria</taxon>
        <taxon>Alteromonadales</taxon>
        <taxon>Colwelliaceae</taxon>
        <taxon>Colwellia</taxon>
    </lineage>
</organism>
<feature type="transmembrane region" description="Helical" evidence="13">
    <location>
        <begin position="61"/>
        <end position="86"/>
    </location>
</feature>
<dbReference type="PROSITE" id="PS50109">
    <property type="entry name" value="HIS_KIN"/>
    <property type="match status" value="1"/>
</dbReference>
<evidence type="ECO:0000313" key="17">
    <source>
        <dbReference type="Proteomes" id="UP000307702"/>
    </source>
</evidence>
<dbReference type="PRINTS" id="PR00344">
    <property type="entry name" value="BCTRLSENSOR"/>
</dbReference>
<dbReference type="CDD" id="cd10322">
    <property type="entry name" value="SLC5sbd"/>
    <property type="match status" value="1"/>
</dbReference>
<dbReference type="CDD" id="cd00082">
    <property type="entry name" value="HisKA"/>
    <property type="match status" value="1"/>
</dbReference>
<protein>
    <recommendedName>
        <fullName evidence="4">histidine kinase</fullName>
        <ecNumber evidence="4">2.7.13.3</ecNumber>
    </recommendedName>
</protein>
<feature type="modified residue" description="4-aspartylphosphate" evidence="11">
    <location>
        <position position="1082"/>
    </location>
</feature>
<dbReference type="CDD" id="cd00156">
    <property type="entry name" value="REC"/>
    <property type="match status" value="1"/>
</dbReference>
<dbReference type="InterPro" id="IPR000014">
    <property type="entry name" value="PAS"/>
</dbReference>
<accession>A0A8H2PMU2</accession>
<evidence type="ECO:0000256" key="1">
    <source>
        <dbReference type="ARBA" id="ARBA00000085"/>
    </source>
</evidence>
<dbReference type="CDD" id="cd00075">
    <property type="entry name" value="HATPase"/>
    <property type="match status" value="1"/>
</dbReference>
<dbReference type="PANTHER" id="PTHR43047">
    <property type="entry name" value="TWO-COMPONENT HISTIDINE PROTEIN KINASE"/>
    <property type="match status" value="1"/>
</dbReference>
<dbReference type="InterPro" id="IPR005467">
    <property type="entry name" value="His_kinase_dom"/>
</dbReference>
<dbReference type="GO" id="GO:0009927">
    <property type="term" value="F:histidine phosphotransfer kinase activity"/>
    <property type="evidence" value="ECO:0007669"/>
    <property type="project" value="TreeGrafter"/>
</dbReference>
<dbReference type="SMART" id="SM00388">
    <property type="entry name" value="HisKA"/>
    <property type="match status" value="1"/>
</dbReference>
<feature type="transmembrane region" description="Helical" evidence="13">
    <location>
        <begin position="434"/>
        <end position="452"/>
    </location>
</feature>
<dbReference type="CDD" id="cd00130">
    <property type="entry name" value="PAS"/>
    <property type="match status" value="1"/>
</dbReference>
<keyword evidence="17" id="KW-1185">Reference proteome</keyword>
<dbReference type="Gene3D" id="3.40.50.2300">
    <property type="match status" value="1"/>
</dbReference>
<dbReference type="PROSITE" id="PS50283">
    <property type="entry name" value="NA_SOLUT_SYMP_3"/>
    <property type="match status" value="1"/>
</dbReference>
<keyword evidence="9 13" id="KW-1133">Transmembrane helix</keyword>
<comment type="caution">
    <text evidence="16">The sequence shown here is derived from an EMBL/GenBank/DDBJ whole genome shotgun (WGS) entry which is preliminary data.</text>
</comment>
<dbReference type="Gene3D" id="3.30.450.20">
    <property type="entry name" value="PAS domain"/>
    <property type="match status" value="1"/>
</dbReference>
<dbReference type="EC" id="2.7.13.3" evidence="4"/>
<dbReference type="SUPFAM" id="SSF55785">
    <property type="entry name" value="PYP-like sensor domain (PAS domain)"/>
    <property type="match status" value="1"/>
</dbReference>
<evidence type="ECO:0000256" key="10">
    <source>
        <dbReference type="ARBA" id="ARBA00023136"/>
    </source>
</evidence>
<feature type="transmembrane region" description="Helical" evidence="13">
    <location>
        <begin position="114"/>
        <end position="133"/>
    </location>
</feature>
<evidence type="ECO:0000256" key="6">
    <source>
        <dbReference type="ARBA" id="ARBA00022679"/>
    </source>
</evidence>
<dbReference type="InterPro" id="IPR003661">
    <property type="entry name" value="HisK_dim/P_dom"/>
</dbReference>
<dbReference type="SMART" id="SM00387">
    <property type="entry name" value="HATPase_c"/>
    <property type="match status" value="1"/>
</dbReference>
<evidence type="ECO:0000256" key="12">
    <source>
        <dbReference type="SAM" id="Coils"/>
    </source>
</evidence>
<dbReference type="Gene3D" id="1.10.287.130">
    <property type="match status" value="1"/>
</dbReference>
<comment type="catalytic activity">
    <reaction evidence="1">
        <text>ATP + protein L-histidine = ADP + protein N-phospho-L-histidine.</text>
        <dbReference type="EC" id="2.7.13.3"/>
    </reaction>
</comment>
<evidence type="ECO:0000256" key="5">
    <source>
        <dbReference type="ARBA" id="ARBA00022553"/>
    </source>
</evidence>
<evidence type="ECO:0000256" key="2">
    <source>
        <dbReference type="ARBA" id="ARBA00004141"/>
    </source>
</evidence>
<feature type="domain" description="Response regulatory" evidence="15">
    <location>
        <begin position="1031"/>
        <end position="1171"/>
    </location>
</feature>
<evidence type="ECO:0000259" key="14">
    <source>
        <dbReference type="PROSITE" id="PS50109"/>
    </source>
</evidence>
<keyword evidence="8" id="KW-0418">Kinase</keyword>
<proteinExistence type="inferred from homology"/>
<dbReference type="Gene3D" id="3.30.565.10">
    <property type="entry name" value="Histidine kinase-like ATPase, C-terminal domain"/>
    <property type="match status" value="1"/>
</dbReference>
<keyword evidence="7 13" id="KW-0812">Transmembrane</keyword>
<evidence type="ECO:0000256" key="7">
    <source>
        <dbReference type="ARBA" id="ARBA00022692"/>
    </source>
</evidence>
<sequence>MFANWLLVSVSIGYIGLLFLIAHLGGKYRNKLAIKQQTIIYALSLGVYCTSWGFLGTTGQAANYSFTFISVYLAPIVLFVVAWPFIQRIIKTSLQLRITSIADLLSARFGKSQVLAITVTLVALIGTMPYIALQLKAIVNSYQILQQTPDLPVWQLGLIVSIILAVFTIIFGIRTIDITERHPGVMIAIAFESLVKLIAFLVVGLFVCFVIYESPMEIWALSKDQFDMTEQFEFSSLFGLFGMLIIAMSAFLCLPRQFQVMFVEIKDKKSSTMARWVLPVYLFIFGFFACFLGLAGNLNYGNSLSADAYVLFLPAYNGQVWLSLFAFLGAVSAASSMVIVSTIALSTMLSNEIIFPLMFNFSRQQKQDFSQFQLQLLFIRKAIVTLVIFLSYGLLLLSPPDTLSSLGEVAFGALAQIGPALFVAFYWRKATLAGVLAGISSGFIIWSVFNLLPQLGLYAHPFEHTDLPKTTVITLIGLLANIIVLWLVSLITRQSIREQMQSEFFYQDRKKIQWSLPNQAKVNVVELEYLVARFIGKEKASRCFEQFHAMNQSKSNKKFNEAILLHAENTLARVLGSASAKLVTSLAISSQGMAFDQVAKLVEDNSTQQLEFSRTVLQSAIENVSEGISVIDSELKLVAWNKQYLDIFNYPERLIYIGSPISNLIHFNLSQQGYFAKDIDSRVKKRLQYIAEGSRHNTEYKLKNGKNIRIEGSPIPGGGFVMIFSDISQYRHTEEVLKEENTDLESRVKYRTAELEQANKELALANLELIEAQKKAEQAHIKKSQYLKACSHDLLQPLSAARLFSSAISLSPRVSHDERQQIKQIDNSLEIANSLLLDLNEIARIESGNITPTIEPIEIKKLFSRLTNEFNALTDEYHVDFHCKMSKLYVASDITLLTRILQNFISNAFRYAHKSNNNDNNPSKVLLGCRRQGNELSIQVFDNGPGIPIDKQQQVFEQFMQLNNTNAIGHKGLGLGLNIAQSLATLLGHAINLKSQPGHGCLFSVKVPLANKPLASKKTLPAASMNLQGVGVLCIDNEPAILEGMSTLLTAWQCQVFTATNAEQARKIYAKHEDEIDILLVDYQLSSNSEERSTMSTAMSSAINSASLSHDINGITLIKQLRAISYYSLPAILITATTNEDLMMRAAQDNISYLRKIIKPLALRSLMSSLLTEDLAKNYSHNLT</sequence>
<evidence type="ECO:0000256" key="3">
    <source>
        <dbReference type="ARBA" id="ARBA00006434"/>
    </source>
</evidence>
<dbReference type="PANTHER" id="PTHR43047:SF9">
    <property type="entry name" value="HISTIDINE KINASE"/>
    <property type="match status" value="1"/>
</dbReference>
<dbReference type="OrthoDB" id="9764438at2"/>
<feature type="transmembrane region" description="Helical" evidence="13">
    <location>
        <begin position="153"/>
        <end position="173"/>
    </location>
</feature>
<reference evidence="16 17" key="1">
    <citation type="submission" date="2019-05" db="EMBL/GenBank/DDBJ databases">
        <title>Colwellia ponticola sp. nov., isolated from seawater.</title>
        <authorList>
            <person name="Yoon J.-H."/>
        </authorList>
    </citation>
    <scope>NUCLEOTIDE SEQUENCE [LARGE SCALE GENOMIC DNA]</scope>
    <source>
        <strain evidence="16 17">OISW-25</strain>
    </source>
</reference>
<dbReference type="InterPro" id="IPR001734">
    <property type="entry name" value="Na/solute_symporter"/>
</dbReference>
<feature type="transmembrane region" description="Helical" evidence="13">
    <location>
        <begin position="232"/>
        <end position="255"/>
    </location>
</feature>
<feature type="domain" description="Histidine kinase" evidence="14">
    <location>
        <begin position="789"/>
        <end position="1011"/>
    </location>
</feature>
<dbReference type="AlphaFoldDB" id="A0A8H2PMU2"/>
<dbReference type="InterPro" id="IPR011006">
    <property type="entry name" value="CheY-like_superfamily"/>
</dbReference>
<dbReference type="RefSeq" id="WP_138620800.1">
    <property type="nucleotide sequence ID" value="NZ_SZVP01000002.1"/>
</dbReference>
<evidence type="ECO:0000256" key="13">
    <source>
        <dbReference type="SAM" id="Phobius"/>
    </source>
</evidence>
<feature type="coiled-coil region" evidence="12">
    <location>
        <begin position="727"/>
        <end position="782"/>
    </location>
</feature>
<evidence type="ECO:0000313" key="16">
    <source>
        <dbReference type="EMBL" id="TMM47014.1"/>
    </source>
</evidence>
<keyword evidence="5 11" id="KW-0597">Phosphoprotein</keyword>
<comment type="similarity">
    <text evidence="3">Belongs to the sodium:solute symporter (SSF) (TC 2.A.21) family.</text>
</comment>
<comment type="subcellular location">
    <subcellularLocation>
        <location evidence="2">Membrane</location>
        <topology evidence="2">Multi-pass membrane protein</topology>
    </subcellularLocation>
</comment>
<gene>
    <name evidence="16" type="ORF">FCS21_04445</name>
</gene>
<dbReference type="SUPFAM" id="SSF52172">
    <property type="entry name" value="CheY-like"/>
    <property type="match status" value="1"/>
</dbReference>
<evidence type="ECO:0000256" key="9">
    <source>
        <dbReference type="ARBA" id="ARBA00022989"/>
    </source>
</evidence>
<dbReference type="SUPFAM" id="SSF55874">
    <property type="entry name" value="ATPase domain of HSP90 chaperone/DNA topoisomerase II/histidine kinase"/>
    <property type="match status" value="1"/>
</dbReference>
<dbReference type="GO" id="GO:0022857">
    <property type="term" value="F:transmembrane transporter activity"/>
    <property type="evidence" value="ECO:0007669"/>
    <property type="project" value="InterPro"/>
</dbReference>
<dbReference type="InterPro" id="IPR036097">
    <property type="entry name" value="HisK_dim/P_sf"/>
</dbReference>